<name>A0A2P2DVG1_9LEPT</name>
<dbReference type="InterPro" id="IPR029063">
    <property type="entry name" value="SAM-dependent_MTases_sf"/>
</dbReference>
<dbReference type="CDD" id="cd02440">
    <property type="entry name" value="AdoMet_MTases"/>
    <property type="match status" value="1"/>
</dbReference>
<evidence type="ECO:0000256" key="3">
    <source>
        <dbReference type="ARBA" id="ARBA00022691"/>
    </source>
</evidence>
<dbReference type="InterPro" id="IPR040758">
    <property type="entry name" value="PrmC_N"/>
</dbReference>
<keyword evidence="3 4" id="KW-0949">S-adenosyl-L-methionine</keyword>
<dbReference type="PANTHER" id="PTHR18895:SF74">
    <property type="entry name" value="MTRF1L RELEASE FACTOR GLUTAMINE METHYLTRANSFERASE"/>
    <property type="match status" value="1"/>
</dbReference>
<keyword evidence="8" id="KW-1185">Reference proteome</keyword>
<dbReference type="Pfam" id="PF13847">
    <property type="entry name" value="Methyltransf_31"/>
    <property type="match status" value="1"/>
</dbReference>
<dbReference type="Pfam" id="PF17827">
    <property type="entry name" value="PrmC_N"/>
    <property type="match status" value="1"/>
</dbReference>
<dbReference type="InterPro" id="IPR019874">
    <property type="entry name" value="RF_methyltr_PrmC"/>
</dbReference>
<dbReference type="EMBL" id="BFBB01000001">
    <property type="protein sequence ID" value="GBF48593.1"/>
    <property type="molecule type" value="Genomic_DNA"/>
</dbReference>
<feature type="binding site" evidence="4">
    <location>
        <begin position="193"/>
        <end position="196"/>
    </location>
    <ligand>
        <name>substrate</name>
    </ligand>
</feature>
<dbReference type="Gene3D" id="1.10.8.10">
    <property type="entry name" value="DNA helicase RuvA subunit, C-terminal domain"/>
    <property type="match status" value="1"/>
</dbReference>
<feature type="binding site" evidence="4">
    <location>
        <position position="148"/>
    </location>
    <ligand>
        <name>S-adenosyl-L-methionine</name>
        <dbReference type="ChEBI" id="CHEBI:59789"/>
    </ligand>
</feature>
<dbReference type="HAMAP" id="MF_02126">
    <property type="entry name" value="RF_methyltr_PrmC"/>
    <property type="match status" value="1"/>
</dbReference>
<keyword evidence="1 4" id="KW-0489">Methyltransferase</keyword>
<dbReference type="InterPro" id="IPR004556">
    <property type="entry name" value="HemK-like"/>
</dbReference>
<dbReference type="OrthoDB" id="9800643at2"/>
<comment type="catalytic activity">
    <reaction evidence="4">
        <text>L-glutaminyl-[peptide chain release factor] + S-adenosyl-L-methionine = N(5)-methyl-L-glutaminyl-[peptide chain release factor] + S-adenosyl-L-homocysteine + H(+)</text>
        <dbReference type="Rhea" id="RHEA:42896"/>
        <dbReference type="Rhea" id="RHEA-COMP:10271"/>
        <dbReference type="Rhea" id="RHEA-COMP:10272"/>
        <dbReference type="ChEBI" id="CHEBI:15378"/>
        <dbReference type="ChEBI" id="CHEBI:30011"/>
        <dbReference type="ChEBI" id="CHEBI:57856"/>
        <dbReference type="ChEBI" id="CHEBI:59789"/>
        <dbReference type="ChEBI" id="CHEBI:61891"/>
        <dbReference type="EC" id="2.1.1.297"/>
    </reaction>
</comment>
<evidence type="ECO:0000313" key="8">
    <source>
        <dbReference type="Proteomes" id="UP000245133"/>
    </source>
</evidence>
<comment type="function">
    <text evidence="4">Methylates the class 1 translation termination release factors RF1/PrfA and RF2/PrfB on the glutamine residue of the universally conserved GGQ motif.</text>
</comment>
<dbReference type="InterPro" id="IPR025714">
    <property type="entry name" value="Methyltranfer_dom"/>
</dbReference>
<feature type="domain" description="Release factor glutamine methyltransferase N-terminal" evidence="6">
    <location>
        <begin position="11"/>
        <end position="79"/>
    </location>
</feature>
<feature type="domain" description="Methyltransferase" evidence="5">
    <location>
        <begin position="119"/>
        <end position="257"/>
    </location>
</feature>
<dbReference type="PANTHER" id="PTHR18895">
    <property type="entry name" value="HEMK METHYLTRANSFERASE"/>
    <property type="match status" value="1"/>
</dbReference>
<evidence type="ECO:0000256" key="4">
    <source>
        <dbReference type="HAMAP-Rule" id="MF_02126"/>
    </source>
</evidence>
<keyword evidence="2 4" id="KW-0808">Transferase</keyword>
<dbReference type="InterPro" id="IPR002052">
    <property type="entry name" value="DNA_methylase_N6_adenine_CS"/>
</dbReference>
<sequence>MTDPNNILHFLNKSTDFLKKKGIPSARTDAEWILADLLRLTRIQLYAKFEMPLSSKEIEEYRERIVDRSKSKPVAYIIGKKGFHQFDFFVNESVLIPRPETEELVELIRLRYEKEDKPLQLWDLGTGSGCIGLSLAKLFPHFFVTLTDISEESLNVAKKNAENLQVNDRCNFILSDLANKLSSEVKFDLILSNPPYIPLEEKEDIMKDVVAYEPHQALFIENIFEFHKQIFQSFADHLIPTGVFAIETHPKFIHKLADLASTFSLGDIEIIKDSSSKDRFIIGKSMI</sequence>
<comment type="similarity">
    <text evidence="4">Belongs to the protein N5-glutamine methyltransferase family. PrmC subfamily.</text>
</comment>
<dbReference type="RefSeq" id="WP_108972559.1">
    <property type="nucleotide sequence ID" value="NZ_BFBB01000001.1"/>
</dbReference>
<evidence type="ECO:0000259" key="5">
    <source>
        <dbReference type="Pfam" id="PF13847"/>
    </source>
</evidence>
<dbReference type="InterPro" id="IPR050320">
    <property type="entry name" value="N5-glutamine_MTase"/>
</dbReference>
<dbReference type="NCBIfam" id="TIGR00536">
    <property type="entry name" value="hemK_fam"/>
    <property type="match status" value="1"/>
</dbReference>
<evidence type="ECO:0000259" key="6">
    <source>
        <dbReference type="Pfam" id="PF17827"/>
    </source>
</evidence>
<dbReference type="EC" id="2.1.1.297" evidence="4"/>
<dbReference type="GO" id="GO:0032259">
    <property type="term" value="P:methylation"/>
    <property type="evidence" value="ECO:0007669"/>
    <property type="project" value="UniProtKB-KW"/>
</dbReference>
<dbReference type="Proteomes" id="UP000245133">
    <property type="component" value="Unassembled WGS sequence"/>
</dbReference>
<organism evidence="7 8">
    <name type="scientific">Leptospira ryugenii</name>
    <dbReference type="NCBI Taxonomy" id="1917863"/>
    <lineage>
        <taxon>Bacteria</taxon>
        <taxon>Pseudomonadati</taxon>
        <taxon>Spirochaetota</taxon>
        <taxon>Spirochaetia</taxon>
        <taxon>Leptospirales</taxon>
        <taxon>Leptospiraceae</taxon>
        <taxon>Leptospira</taxon>
    </lineage>
</organism>
<dbReference type="NCBIfam" id="TIGR03534">
    <property type="entry name" value="RF_mod_PrmC"/>
    <property type="match status" value="1"/>
</dbReference>
<dbReference type="SUPFAM" id="SSF53335">
    <property type="entry name" value="S-adenosyl-L-methionine-dependent methyltransferases"/>
    <property type="match status" value="1"/>
</dbReference>
<dbReference type="Gene3D" id="3.40.50.150">
    <property type="entry name" value="Vaccinia Virus protein VP39"/>
    <property type="match status" value="1"/>
</dbReference>
<comment type="caution">
    <text evidence="7">The sequence shown here is derived from an EMBL/GenBank/DDBJ whole genome shotgun (WGS) entry which is preliminary data.</text>
</comment>
<dbReference type="AlphaFoldDB" id="A0A2P2DVG1"/>
<protein>
    <recommendedName>
        <fullName evidence="4">Release factor glutamine methyltransferase</fullName>
        <shortName evidence="4">RF MTase</shortName>
        <ecNumber evidence="4">2.1.1.297</ecNumber>
    </recommendedName>
    <alternativeName>
        <fullName evidence="4">N5-glutamine methyltransferase PrmC</fullName>
    </alternativeName>
    <alternativeName>
        <fullName evidence="4">Protein-(glutamine-N5) MTase PrmC</fullName>
    </alternativeName>
    <alternativeName>
        <fullName evidence="4">Protein-glutamine N-methyltransferase PrmC</fullName>
    </alternativeName>
</protein>
<gene>
    <name evidence="4 7" type="primary">prmC</name>
    <name evidence="7" type="ORF">LPTSP4_00920</name>
</gene>
<feature type="binding site" evidence="4">
    <location>
        <position position="193"/>
    </location>
    <ligand>
        <name>S-adenosyl-L-methionine</name>
        <dbReference type="ChEBI" id="CHEBI:59789"/>
    </ligand>
</feature>
<evidence type="ECO:0000256" key="2">
    <source>
        <dbReference type="ARBA" id="ARBA00022679"/>
    </source>
</evidence>
<dbReference type="GO" id="GO:0003676">
    <property type="term" value="F:nucleic acid binding"/>
    <property type="evidence" value="ECO:0007669"/>
    <property type="project" value="InterPro"/>
</dbReference>
<comment type="caution">
    <text evidence="4">Lacks conserved residue(s) required for the propagation of feature annotation.</text>
</comment>
<feature type="binding site" evidence="4">
    <location>
        <begin position="125"/>
        <end position="129"/>
    </location>
    <ligand>
        <name>S-adenosyl-L-methionine</name>
        <dbReference type="ChEBI" id="CHEBI:59789"/>
    </ligand>
</feature>
<reference evidence="7 8" key="1">
    <citation type="submission" date="2018-02" db="EMBL/GenBank/DDBJ databases">
        <title>Novel Leptospira species isolated from soil and water in Japan.</title>
        <authorList>
            <person name="Nakao R."/>
            <person name="Masuzawa T."/>
        </authorList>
    </citation>
    <scope>NUCLEOTIDE SEQUENCE [LARGE SCALE GENOMIC DNA]</scope>
    <source>
        <strain evidence="7 8">YH101</strain>
    </source>
</reference>
<evidence type="ECO:0000313" key="7">
    <source>
        <dbReference type="EMBL" id="GBF48593.1"/>
    </source>
</evidence>
<proteinExistence type="inferred from homology"/>
<dbReference type="PROSITE" id="PS00092">
    <property type="entry name" value="N6_MTASE"/>
    <property type="match status" value="1"/>
</dbReference>
<dbReference type="GO" id="GO:0102559">
    <property type="term" value="F:peptide chain release factor N(5)-glutamine methyltransferase activity"/>
    <property type="evidence" value="ECO:0007669"/>
    <property type="project" value="UniProtKB-EC"/>
</dbReference>
<evidence type="ECO:0000256" key="1">
    <source>
        <dbReference type="ARBA" id="ARBA00022603"/>
    </source>
</evidence>
<accession>A0A2P2DVG1</accession>